<evidence type="ECO:0000313" key="2">
    <source>
        <dbReference type="EMBL" id="KAL2285715.1"/>
    </source>
</evidence>
<organism evidence="2 3">
    <name type="scientific">Diaporthe vaccinii</name>
    <dbReference type="NCBI Taxonomy" id="105482"/>
    <lineage>
        <taxon>Eukaryota</taxon>
        <taxon>Fungi</taxon>
        <taxon>Dikarya</taxon>
        <taxon>Ascomycota</taxon>
        <taxon>Pezizomycotina</taxon>
        <taxon>Sordariomycetes</taxon>
        <taxon>Sordariomycetidae</taxon>
        <taxon>Diaporthales</taxon>
        <taxon>Diaporthaceae</taxon>
        <taxon>Diaporthe</taxon>
        <taxon>Diaporthe eres species complex</taxon>
    </lineage>
</organism>
<protein>
    <submittedName>
        <fullName evidence="2">Uncharacterized protein</fullName>
    </submittedName>
</protein>
<dbReference type="Proteomes" id="UP001600888">
    <property type="component" value="Unassembled WGS sequence"/>
</dbReference>
<dbReference type="EMBL" id="JBAWTH010000029">
    <property type="protein sequence ID" value="KAL2285715.1"/>
    <property type="molecule type" value="Genomic_DNA"/>
</dbReference>
<feature type="region of interest" description="Disordered" evidence="1">
    <location>
        <begin position="180"/>
        <end position="229"/>
    </location>
</feature>
<evidence type="ECO:0000256" key="1">
    <source>
        <dbReference type="SAM" id="MobiDB-lite"/>
    </source>
</evidence>
<proteinExistence type="predicted"/>
<reference evidence="2 3" key="1">
    <citation type="submission" date="2024-03" db="EMBL/GenBank/DDBJ databases">
        <title>A high-quality draft genome sequence of Diaporthe vaccinii, a causative agent of upright dieback and viscid rot disease in cranberry plants.</title>
        <authorList>
            <person name="Sarrasin M."/>
            <person name="Lang B.F."/>
            <person name="Burger G."/>
        </authorList>
    </citation>
    <scope>NUCLEOTIDE SEQUENCE [LARGE SCALE GENOMIC DNA]</scope>
    <source>
        <strain evidence="2 3">IS7</strain>
    </source>
</reference>
<comment type="caution">
    <text evidence="2">The sequence shown here is derived from an EMBL/GenBank/DDBJ whole genome shotgun (WGS) entry which is preliminary data.</text>
</comment>
<feature type="region of interest" description="Disordered" evidence="1">
    <location>
        <begin position="28"/>
        <end position="150"/>
    </location>
</feature>
<name>A0ABR4ETT8_9PEZI</name>
<feature type="compositionally biased region" description="Gly residues" evidence="1">
    <location>
        <begin position="202"/>
        <end position="218"/>
    </location>
</feature>
<keyword evidence="3" id="KW-1185">Reference proteome</keyword>
<gene>
    <name evidence="2" type="ORF">FJTKL_07722</name>
</gene>
<sequence length="229" mass="23556">MADINSDDDPDSAAMAEAMGFTGFGMQRAARKRKLTPPAQTGANNAPLGKRRPLNLPRPVVSDGGGNAEEIDLDNEGGDDDDELGAQLDSGEAEEDVQAQAGLNALSFTDAPPATGRHQLPPKPQQHHHAGKAARNPGGRAGGGPGQVPWWEREWDPRLVDRMVENPWERLERQRGLGARGTWPIARGARGAGSDGAAAPAGVGGGPPGTGGAMGSLGGSEQAAQATVS</sequence>
<accession>A0ABR4ETT8</accession>
<feature type="compositionally biased region" description="Acidic residues" evidence="1">
    <location>
        <begin position="69"/>
        <end position="84"/>
    </location>
</feature>
<evidence type="ECO:0000313" key="3">
    <source>
        <dbReference type="Proteomes" id="UP001600888"/>
    </source>
</evidence>